<comment type="caution">
    <text evidence="1">The sequence shown here is derived from an EMBL/GenBank/DDBJ whole genome shotgun (WGS) entry which is preliminary data.</text>
</comment>
<reference evidence="1 2" key="2">
    <citation type="journal article" date="2022" name="Mol. Ecol. Resour.">
        <title>The genomes of chicory, endive, great burdock and yacon provide insights into Asteraceae paleo-polyploidization history and plant inulin production.</title>
        <authorList>
            <person name="Fan W."/>
            <person name="Wang S."/>
            <person name="Wang H."/>
            <person name="Wang A."/>
            <person name="Jiang F."/>
            <person name="Liu H."/>
            <person name="Zhao H."/>
            <person name="Xu D."/>
            <person name="Zhang Y."/>
        </authorList>
    </citation>
    <scope>NUCLEOTIDE SEQUENCE [LARGE SCALE GENOMIC DNA]</scope>
    <source>
        <strain evidence="2">cv. Yunnan</strain>
        <tissue evidence="1">Leaves</tissue>
    </source>
</reference>
<keyword evidence="2" id="KW-1185">Reference proteome</keyword>
<organism evidence="1 2">
    <name type="scientific">Smallanthus sonchifolius</name>
    <dbReference type="NCBI Taxonomy" id="185202"/>
    <lineage>
        <taxon>Eukaryota</taxon>
        <taxon>Viridiplantae</taxon>
        <taxon>Streptophyta</taxon>
        <taxon>Embryophyta</taxon>
        <taxon>Tracheophyta</taxon>
        <taxon>Spermatophyta</taxon>
        <taxon>Magnoliopsida</taxon>
        <taxon>eudicotyledons</taxon>
        <taxon>Gunneridae</taxon>
        <taxon>Pentapetalae</taxon>
        <taxon>asterids</taxon>
        <taxon>campanulids</taxon>
        <taxon>Asterales</taxon>
        <taxon>Asteraceae</taxon>
        <taxon>Asteroideae</taxon>
        <taxon>Heliantheae alliance</taxon>
        <taxon>Millerieae</taxon>
        <taxon>Smallanthus</taxon>
    </lineage>
</organism>
<dbReference type="Proteomes" id="UP001056120">
    <property type="component" value="Linkage Group LG09"/>
</dbReference>
<evidence type="ECO:0000313" key="1">
    <source>
        <dbReference type="EMBL" id="KAI3805492.1"/>
    </source>
</evidence>
<dbReference type="EMBL" id="CM042026">
    <property type="protein sequence ID" value="KAI3805492.1"/>
    <property type="molecule type" value="Genomic_DNA"/>
</dbReference>
<protein>
    <submittedName>
        <fullName evidence="1">Uncharacterized protein</fullName>
    </submittedName>
</protein>
<accession>A0ACB9IBN6</accession>
<reference evidence="2" key="1">
    <citation type="journal article" date="2022" name="Mol. Ecol. Resour.">
        <title>The genomes of chicory, endive, great burdock and yacon provide insights into Asteraceae palaeo-polyploidization history and plant inulin production.</title>
        <authorList>
            <person name="Fan W."/>
            <person name="Wang S."/>
            <person name="Wang H."/>
            <person name="Wang A."/>
            <person name="Jiang F."/>
            <person name="Liu H."/>
            <person name="Zhao H."/>
            <person name="Xu D."/>
            <person name="Zhang Y."/>
        </authorList>
    </citation>
    <scope>NUCLEOTIDE SEQUENCE [LARGE SCALE GENOMIC DNA]</scope>
    <source>
        <strain evidence="2">cv. Yunnan</strain>
    </source>
</reference>
<proteinExistence type="predicted"/>
<name>A0ACB9IBN6_9ASTR</name>
<sequence>MAGSNQRLKKQHFYENVDDVLKLPEIDIEKMIQIGDTYKPTTTEGDCLLLKMKSNLNPDSIQVVDAEQDSKHFPITHWKYNADVIIVRRGAGDRTIYPKKFVVRVPKSVIKALP</sequence>
<gene>
    <name evidence="1" type="ORF">L1987_27921</name>
</gene>
<evidence type="ECO:0000313" key="2">
    <source>
        <dbReference type="Proteomes" id="UP001056120"/>
    </source>
</evidence>